<dbReference type="EMBL" id="SRZB01000003">
    <property type="protein sequence ID" value="TGY00115.1"/>
    <property type="molecule type" value="Genomic_DNA"/>
</dbReference>
<accession>A0AC61R2G4</accession>
<evidence type="ECO:0000313" key="1">
    <source>
        <dbReference type="EMBL" id="TGY00115.1"/>
    </source>
</evidence>
<name>A0AC61R2G4_9FIRM</name>
<organism evidence="1 2">
    <name type="scientific">Hominisplanchenecus murintestinalis</name>
    <dbReference type="NCBI Taxonomy" id="2941517"/>
    <lineage>
        <taxon>Bacteria</taxon>
        <taxon>Bacillati</taxon>
        <taxon>Bacillota</taxon>
        <taxon>Clostridia</taxon>
        <taxon>Lachnospirales</taxon>
        <taxon>Lachnospiraceae</taxon>
        <taxon>Hominisplanchenecus</taxon>
    </lineage>
</organism>
<evidence type="ECO:0000313" key="2">
    <source>
        <dbReference type="Proteomes" id="UP000307720"/>
    </source>
</evidence>
<gene>
    <name evidence="1" type="primary">cls</name>
    <name evidence="1" type="ORF">E5357_03620</name>
</gene>
<keyword evidence="2" id="KW-1185">Reference proteome</keyword>
<dbReference type="Proteomes" id="UP000307720">
    <property type="component" value="Unassembled WGS sequence"/>
</dbReference>
<proteinExistence type="predicted"/>
<protein>
    <submittedName>
        <fullName evidence="1">Cardiolipin synthase</fullName>
    </submittedName>
</protein>
<reference evidence="1" key="1">
    <citation type="submission" date="2019-04" db="EMBL/GenBank/DDBJ databases">
        <title>Microbes associate with the intestines of laboratory mice.</title>
        <authorList>
            <person name="Navarre W."/>
            <person name="Wong E."/>
            <person name="Huang K."/>
            <person name="Tropini C."/>
            <person name="Ng K."/>
            <person name="Yu B."/>
        </authorList>
    </citation>
    <scope>NUCLEOTIDE SEQUENCE</scope>
    <source>
        <strain evidence="1">NM72_1-8</strain>
    </source>
</reference>
<sequence length="548" mass="63439">MIKEKKETLKETKEALKEKKEILKKKIDESQAIEKGKKGLFGVIYGRTAVIIILLLLQILMLFLAYQYLQDKGMFLNAILRVFAVVLVIHIINCRENPAFMISWIILILGWPVFGTLLYVFVALQPGTKWINKHLQNMHIETRHYWMQNEKVTENLSKESPEMPHLSKYVYQRGGFPTYQNTSAKYFPDGQAKFEELLVQLEKAQKFIFMEYFIVAKGYMWKTILEVLVRKAAEGVEVRFMYDGTCSFSMLPYNYPKKIEELGIQCHMFAPVVPALSTHQNNRDHRKIVVIDGRVAFTGGINLADEYIGKKERFGIWKDTAVMIEGDAVRSFTLMFLEMWNVEKHRRAEIFDPYLDVEQIKFPVKGDGFVMPYGDSPLDNEQVGESVYMDILYTAKDYVHIMTPYLILGHEMITALTYAAKRGVEVIIMMPHIPDKKYAFMLAKTYYCELMDAGVQIYEYTPGFVHAKVFTSDDRKAVVGTINLDYRSLYLHFECAVYLYRNSVIPSIEADFQETLKECRKMSREDVKSQPLGSRIAGKALRLLAPLM</sequence>
<comment type="caution">
    <text evidence="1">The sequence shown here is derived from an EMBL/GenBank/DDBJ whole genome shotgun (WGS) entry which is preliminary data.</text>
</comment>